<protein>
    <recommendedName>
        <fullName evidence="4">GyrI-like small molecule binding domain-containing protein</fullName>
    </recommendedName>
</protein>
<proteinExistence type="predicted"/>
<feature type="transmembrane region" description="Helical" evidence="1">
    <location>
        <begin position="6"/>
        <end position="24"/>
    </location>
</feature>
<evidence type="ECO:0000256" key="1">
    <source>
        <dbReference type="SAM" id="Phobius"/>
    </source>
</evidence>
<evidence type="ECO:0008006" key="4">
    <source>
        <dbReference type="Google" id="ProtNLM"/>
    </source>
</evidence>
<accession>L8JP23</accession>
<keyword evidence="1" id="KW-1133">Transmembrane helix</keyword>
<name>L8JP23_9BACT</name>
<dbReference type="Proteomes" id="UP000011135">
    <property type="component" value="Unassembled WGS sequence"/>
</dbReference>
<gene>
    <name evidence="2" type="ORF">C900_03479</name>
</gene>
<evidence type="ECO:0000313" key="2">
    <source>
        <dbReference type="EMBL" id="ELR70706.1"/>
    </source>
</evidence>
<dbReference type="RefSeq" id="WP_009580847.1">
    <property type="nucleotide sequence ID" value="NZ_AMZN01000050.1"/>
</dbReference>
<comment type="caution">
    <text evidence="2">The sequence shown here is derived from an EMBL/GenBank/DDBJ whole genome shotgun (WGS) entry which is preliminary data.</text>
</comment>
<keyword evidence="3" id="KW-1185">Reference proteome</keyword>
<keyword evidence="1" id="KW-0812">Transmembrane</keyword>
<reference evidence="2 3" key="1">
    <citation type="submission" date="2012-12" db="EMBL/GenBank/DDBJ databases">
        <title>Genome assembly of Fulvivirga imtechensis AK7.</title>
        <authorList>
            <person name="Nupur N."/>
            <person name="Khatri I."/>
            <person name="Kumar R."/>
            <person name="Subramanian S."/>
            <person name="Pinnaka A."/>
        </authorList>
    </citation>
    <scope>NUCLEOTIDE SEQUENCE [LARGE SCALE GENOMIC DNA]</scope>
    <source>
        <strain evidence="2 3">AK7</strain>
    </source>
</reference>
<dbReference type="OrthoDB" id="980914at2"/>
<dbReference type="STRING" id="1237149.C900_03479"/>
<dbReference type="AlphaFoldDB" id="L8JP23"/>
<organism evidence="2 3">
    <name type="scientific">Fulvivirga imtechensis AK7</name>
    <dbReference type="NCBI Taxonomy" id="1237149"/>
    <lineage>
        <taxon>Bacteria</taxon>
        <taxon>Pseudomonadati</taxon>
        <taxon>Bacteroidota</taxon>
        <taxon>Cytophagia</taxon>
        <taxon>Cytophagales</taxon>
        <taxon>Fulvivirgaceae</taxon>
        <taxon>Fulvivirga</taxon>
    </lineage>
</organism>
<sequence>MVKRILIALLILLAIVTFIFYYKLGGSQPLEFKKASHPEFYVTGQYFEGKYHDPKIEKLFFDAKARTEKEQGATLTIVNYGIHGDKIIRQFIGTGTLTPPGQLPAPLEVRKFPRHEVIFTEIASHNVVMPTPGEVLKKARVFAEEYGYELDTISYESYISDRELKVSFLVKE</sequence>
<dbReference type="EMBL" id="AMZN01000050">
    <property type="protein sequence ID" value="ELR70706.1"/>
    <property type="molecule type" value="Genomic_DNA"/>
</dbReference>
<evidence type="ECO:0000313" key="3">
    <source>
        <dbReference type="Proteomes" id="UP000011135"/>
    </source>
</evidence>
<keyword evidence="1" id="KW-0472">Membrane</keyword>